<reference evidence="1" key="2">
    <citation type="submission" date="2021-04" db="EMBL/GenBank/DDBJ databases">
        <authorList>
            <person name="Gilroy R."/>
        </authorList>
    </citation>
    <scope>NUCLEOTIDE SEQUENCE</scope>
    <source>
        <strain evidence="1">2189</strain>
    </source>
</reference>
<evidence type="ECO:0000313" key="2">
    <source>
        <dbReference type="Proteomes" id="UP000886847"/>
    </source>
</evidence>
<organism evidence="1 2">
    <name type="scientific">Candidatus Borkfalkia faecavium</name>
    <dbReference type="NCBI Taxonomy" id="2838508"/>
    <lineage>
        <taxon>Bacteria</taxon>
        <taxon>Bacillati</taxon>
        <taxon>Bacillota</taxon>
        <taxon>Clostridia</taxon>
        <taxon>Christensenellales</taxon>
        <taxon>Christensenellaceae</taxon>
        <taxon>Candidatus Borkfalkia</taxon>
    </lineage>
</organism>
<gene>
    <name evidence="1" type="ORF">H9851_04225</name>
</gene>
<dbReference type="InterPro" id="IPR013320">
    <property type="entry name" value="ConA-like_dom_sf"/>
</dbReference>
<dbReference type="SUPFAM" id="SSF49899">
    <property type="entry name" value="Concanavalin A-like lectins/glucanases"/>
    <property type="match status" value="1"/>
</dbReference>
<dbReference type="Pfam" id="PF07081">
    <property type="entry name" value="DUF1349"/>
    <property type="match status" value="1"/>
</dbReference>
<reference evidence="1" key="1">
    <citation type="journal article" date="2021" name="PeerJ">
        <title>Extensive microbial diversity within the chicken gut microbiome revealed by metagenomics and culture.</title>
        <authorList>
            <person name="Gilroy R."/>
            <person name="Ravi A."/>
            <person name="Getino M."/>
            <person name="Pursley I."/>
            <person name="Horton D.L."/>
            <person name="Alikhan N.F."/>
            <person name="Baker D."/>
            <person name="Gharbi K."/>
            <person name="Hall N."/>
            <person name="Watson M."/>
            <person name="Adriaenssens E.M."/>
            <person name="Foster-Nyarko E."/>
            <person name="Jarju S."/>
            <person name="Secka A."/>
            <person name="Antonio M."/>
            <person name="Oren A."/>
            <person name="Chaudhuri R.R."/>
            <person name="La Ragione R."/>
            <person name="Hildebrand F."/>
            <person name="Pallen M.J."/>
        </authorList>
    </citation>
    <scope>NUCLEOTIDE SEQUENCE</scope>
    <source>
        <strain evidence="1">2189</strain>
    </source>
</reference>
<protein>
    <submittedName>
        <fullName evidence="1">DUF1349 domain-containing protein</fullName>
    </submittedName>
</protein>
<dbReference type="Gene3D" id="2.60.120.200">
    <property type="match status" value="1"/>
</dbReference>
<dbReference type="EMBL" id="DXEW01000021">
    <property type="protein sequence ID" value="HIX50467.1"/>
    <property type="molecule type" value="Genomic_DNA"/>
</dbReference>
<dbReference type="InterPro" id="IPR009784">
    <property type="entry name" value="DUF1349"/>
</dbReference>
<evidence type="ECO:0000313" key="1">
    <source>
        <dbReference type="EMBL" id="HIX50467.1"/>
    </source>
</evidence>
<comment type="caution">
    <text evidence="1">The sequence shown here is derived from an EMBL/GenBank/DDBJ whole genome shotgun (WGS) entry which is preliminary data.</text>
</comment>
<accession>A0A9D2AU86</accession>
<dbReference type="PANTHER" id="PTHR35332">
    <property type="entry name" value="REGULATION OF ENOLASE PROTEIN 1"/>
    <property type="match status" value="1"/>
</dbReference>
<dbReference type="Proteomes" id="UP000886847">
    <property type="component" value="Unassembled WGS sequence"/>
</dbReference>
<name>A0A9D2AU86_9FIRM</name>
<dbReference type="PANTHER" id="PTHR35332:SF2">
    <property type="entry name" value="REGULATION OF ENOLASE PROTEIN 1"/>
    <property type="match status" value="1"/>
</dbReference>
<sequence length="195" mass="21601">MKFQWLNESSVKVEGSRIEMQAAPGSDYFYSSADAGEEGITPESLCNAPFYYTEVTGDFVLRVKASHEFRSVYDAAAVMIYRDDACWAKACFERTDFGTHAAVSVVTNGESDDANGCNIDGNTCWLQVVRMGSAFAFHYSLDGEHFYMTRYFHLPVGDTVKVGLVAQSPQGDGGVRVFEDLTIEHKTVKNIRTGK</sequence>
<dbReference type="AlphaFoldDB" id="A0A9D2AU86"/>
<proteinExistence type="predicted"/>